<dbReference type="AlphaFoldDB" id="A0A0E9T0V0"/>
<sequence length="50" mass="5612">MPRGTTQSLPSKLSAPPITPPTLIMVVSPYAQYIFVPRIYRKAVLIFCTF</sequence>
<dbReference type="EMBL" id="GBXM01061366">
    <property type="protein sequence ID" value="JAH47211.1"/>
    <property type="molecule type" value="Transcribed_RNA"/>
</dbReference>
<reference evidence="1" key="1">
    <citation type="submission" date="2014-11" db="EMBL/GenBank/DDBJ databases">
        <authorList>
            <person name="Amaro Gonzalez C."/>
        </authorList>
    </citation>
    <scope>NUCLEOTIDE SEQUENCE</scope>
</reference>
<accession>A0A0E9T0V0</accession>
<protein>
    <submittedName>
        <fullName evidence="1">Uncharacterized protein</fullName>
    </submittedName>
</protein>
<name>A0A0E9T0V0_ANGAN</name>
<evidence type="ECO:0000313" key="1">
    <source>
        <dbReference type="EMBL" id="JAH47211.1"/>
    </source>
</evidence>
<organism evidence="1">
    <name type="scientific">Anguilla anguilla</name>
    <name type="common">European freshwater eel</name>
    <name type="synonym">Muraena anguilla</name>
    <dbReference type="NCBI Taxonomy" id="7936"/>
    <lineage>
        <taxon>Eukaryota</taxon>
        <taxon>Metazoa</taxon>
        <taxon>Chordata</taxon>
        <taxon>Craniata</taxon>
        <taxon>Vertebrata</taxon>
        <taxon>Euteleostomi</taxon>
        <taxon>Actinopterygii</taxon>
        <taxon>Neopterygii</taxon>
        <taxon>Teleostei</taxon>
        <taxon>Anguilliformes</taxon>
        <taxon>Anguillidae</taxon>
        <taxon>Anguilla</taxon>
    </lineage>
</organism>
<proteinExistence type="predicted"/>
<reference evidence="1" key="2">
    <citation type="journal article" date="2015" name="Fish Shellfish Immunol.">
        <title>Early steps in the European eel (Anguilla anguilla)-Vibrio vulnificus interaction in the gills: Role of the RtxA13 toxin.</title>
        <authorList>
            <person name="Callol A."/>
            <person name="Pajuelo D."/>
            <person name="Ebbesson L."/>
            <person name="Teles M."/>
            <person name="MacKenzie S."/>
            <person name="Amaro C."/>
        </authorList>
    </citation>
    <scope>NUCLEOTIDE SEQUENCE</scope>
</reference>